<reference evidence="2 3" key="1">
    <citation type="submission" date="2018-03" db="EMBL/GenBank/DDBJ databases">
        <title>Actinopolyspora mortivallis from Sahara, screening for active biomolecules.</title>
        <authorList>
            <person name="Selama O."/>
            <person name="Wellington E.M.H."/>
            <person name="Hacene H."/>
        </authorList>
    </citation>
    <scope>NUCLEOTIDE SEQUENCE [LARGE SCALE GENOMIC DNA]</scope>
    <source>
        <strain evidence="2 3">M5A</strain>
    </source>
</reference>
<proteinExistence type="predicted"/>
<dbReference type="RefSeq" id="WP_106114858.1">
    <property type="nucleotide sequence ID" value="NZ_PVSR01000038.1"/>
</dbReference>
<evidence type="ECO:0000313" key="2">
    <source>
        <dbReference type="EMBL" id="PRW62213.1"/>
    </source>
</evidence>
<dbReference type="AlphaFoldDB" id="A0A2T0GT46"/>
<dbReference type="InParanoid" id="A0A2T0GT46"/>
<accession>A0A2T0GT46</accession>
<dbReference type="Pfam" id="PF04167">
    <property type="entry name" value="DUF402"/>
    <property type="match status" value="1"/>
</dbReference>
<dbReference type="STRING" id="1050202.GCA_000384035_01986"/>
<sequence length="189" mass="21564">MTSQHEIAESLGLPVHPPKVEVFDLAAGTNTDSKGVVRPVDEFRREHFGLYMARPIVDHPKLAYLESWLLPELNLRVSDYRWKPGHEREQDFYLDVVSVTSGAHRWRSVDLYLDIVVSRNRFAEVLDTDEFVTAVRAELVDERTARLALTTTHTTVDALARHDYDTAAWLRSLGVELRHGSPTTEENSL</sequence>
<keyword evidence="3" id="KW-1185">Reference proteome</keyword>
<dbReference type="Proteomes" id="UP000239352">
    <property type="component" value="Unassembled WGS sequence"/>
</dbReference>
<protein>
    <submittedName>
        <fullName evidence="2">DUF402 domain-containing protein</fullName>
    </submittedName>
</protein>
<dbReference type="EMBL" id="PVSR01000038">
    <property type="protein sequence ID" value="PRW62213.1"/>
    <property type="molecule type" value="Genomic_DNA"/>
</dbReference>
<comment type="caution">
    <text evidence="2">The sequence shown here is derived from an EMBL/GenBank/DDBJ whole genome shotgun (WGS) entry which is preliminary data.</text>
</comment>
<organism evidence="2 3">
    <name type="scientific">Actinopolyspora mortivallis</name>
    <dbReference type="NCBI Taxonomy" id="33906"/>
    <lineage>
        <taxon>Bacteria</taxon>
        <taxon>Bacillati</taxon>
        <taxon>Actinomycetota</taxon>
        <taxon>Actinomycetes</taxon>
        <taxon>Actinopolysporales</taxon>
        <taxon>Actinopolysporaceae</taxon>
        <taxon>Actinopolyspora</taxon>
    </lineage>
</organism>
<dbReference type="Gene3D" id="2.40.380.10">
    <property type="entry name" value="FomD-like"/>
    <property type="match status" value="1"/>
</dbReference>
<gene>
    <name evidence="2" type="ORF">CEP50_16550</name>
</gene>
<evidence type="ECO:0000313" key="3">
    <source>
        <dbReference type="Proteomes" id="UP000239352"/>
    </source>
</evidence>
<evidence type="ECO:0000259" key="1">
    <source>
        <dbReference type="Pfam" id="PF04167"/>
    </source>
</evidence>
<dbReference type="InterPro" id="IPR007295">
    <property type="entry name" value="DUF402"/>
</dbReference>
<name>A0A2T0GT46_ACTMO</name>
<feature type="domain" description="DUF402" evidence="1">
    <location>
        <begin position="38"/>
        <end position="164"/>
    </location>
</feature>
<dbReference type="InterPro" id="IPR035930">
    <property type="entry name" value="FomD-like_sf"/>
</dbReference>
<dbReference type="SUPFAM" id="SSF159234">
    <property type="entry name" value="FomD-like"/>
    <property type="match status" value="1"/>
</dbReference>